<dbReference type="Proteomes" id="UP000245207">
    <property type="component" value="Unassembled WGS sequence"/>
</dbReference>
<dbReference type="OrthoDB" id="2013011at2759"/>
<dbReference type="PANTHER" id="PTHR35127:SF1">
    <property type="entry name" value="GENOME ASSEMBLY, CHROMOSOME: A10"/>
    <property type="match status" value="1"/>
</dbReference>
<comment type="caution">
    <text evidence="2">The sequence shown here is derived from an EMBL/GenBank/DDBJ whole genome shotgun (WGS) entry which is preliminary data.</text>
</comment>
<dbReference type="InterPro" id="IPR056706">
    <property type="entry name" value="DUF7804"/>
</dbReference>
<evidence type="ECO:0000259" key="1">
    <source>
        <dbReference type="Pfam" id="PF25089"/>
    </source>
</evidence>
<dbReference type="Pfam" id="PF25089">
    <property type="entry name" value="DUF7804"/>
    <property type="match status" value="1"/>
</dbReference>
<keyword evidence="3" id="KW-1185">Reference proteome</keyword>
<sequence length="197" mass="21948">MTSLAFHSTSTSHSYSPYQTGPIKVKFNKNHMQMQCVKAKKLTVKSRTCCSLVPVEETESDISFDEWMRKSVTEIVKNIKQAPLLVQVYANGEVKTEKGVEAKNWPNVVRESPEGVILVEELMERGDYVDGTTKAFGVLIQGKCKGRDSRCNSACYLLKTSSVNGGMGAFCTHFCLMKVRSFGQSASSQLNECWLLQ</sequence>
<dbReference type="PANTHER" id="PTHR35127">
    <property type="entry name" value="OS03G0736900 PROTEIN"/>
    <property type="match status" value="1"/>
</dbReference>
<proteinExistence type="predicted"/>
<protein>
    <recommendedName>
        <fullName evidence="1">DUF7804 domain-containing protein</fullName>
    </recommendedName>
</protein>
<dbReference type="STRING" id="35608.A0A2U1LRT4"/>
<organism evidence="2 3">
    <name type="scientific">Artemisia annua</name>
    <name type="common">Sweet wormwood</name>
    <dbReference type="NCBI Taxonomy" id="35608"/>
    <lineage>
        <taxon>Eukaryota</taxon>
        <taxon>Viridiplantae</taxon>
        <taxon>Streptophyta</taxon>
        <taxon>Embryophyta</taxon>
        <taxon>Tracheophyta</taxon>
        <taxon>Spermatophyta</taxon>
        <taxon>Magnoliopsida</taxon>
        <taxon>eudicotyledons</taxon>
        <taxon>Gunneridae</taxon>
        <taxon>Pentapetalae</taxon>
        <taxon>asterids</taxon>
        <taxon>campanulids</taxon>
        <taxon>Asterales</taxon>
        <taxon>Asteraceae</taxon>
        <taxon>Asteroideae</taxon>
        <taxon>Anthemideae</taxon>
        <taxon>Artemisiinae</taxon>
        <taxon>Artemisia</taxon>
    </lineage>
</organism>
<evidence type="ECO:0000313" key="3">
    <source>
        <dbReference type="Proteomes" id="UP000245207"/>
    </source>
</evidence>
<reference evidence="2 3" key="1">
    <citation type="journal article" date="2018" name="Mol. Plant">
        <title>The genome of Artemisia annua provides insight into the evolution of Asteraceae family and artemisinin biosynthesis.</title>
        <authorList>
            <person name="Shen Q."/>
            <person name="Zhang L."/>
            <person name="Liao Z."/>
            <person name="Wang S."/>
            <person name="Yan T."/>
            <person name="Shi P."/>
            <person name="Liu M."/>
            <person name="Fu X."/>
            <person name="Pan Q."/>
            <person name="Wang Y."/>
            <person name="Lv Z."/>
            <person name="Lu X."/>
            <person name="Zhang F."/>
            <person name="Jiang W."/>
            <person name="Ma Y."/>
            <person name="Chen M."/>
            <person name="Hao X."/>
            <person name="Li L."/>
            <person name="Tang Y."/>
            <person name="Lv G."/>
            <person name="Zhou Y."/>
            <person name="Sun X."/>
            <person name="Brodelius P.E."/>
            <person name="Rose J.K.C."/>
            <person name="Tang K."/>
        </authorList>
    </citation>
    <scope>NUCLEOTIDE SEQUENCE [LARGE SCALE GENOMIC DNA]</scope>
    <source>
        <strain evidence="3">cv. Huhao1</strain>
        <tissue evidence="2">Leaf</tissue>
    </source>
</reference>
<feature type="domain" description="DUF7804" evidence="1">
    <location>
        <begin position="63"/>
        <end position="125"/>
    </location>
</feature>
<gene>
    <name evidence="2" type="ORF">CTI12_AA222820</name>
</gene>
<accession>A0A2U1LRT4</accession>
<dbReference type="AlphaFoldDB" id="A0A2U1LRT4"/>
<dbReference type="EMBL" id="PKPP01008052">
    <property type="protein sequence ID" value="PWA51713.1"/>
    <property type="molecule type" value="Genomic_DNA"/>
</dbReference>
<name>A0A2U1LRT4_ARTAN</name>
<evidence type="ECO:0000313" key="2">
    <source>
        <dbReference type="EMBL" id="PWA51713.1"/>
    </source>
</evidence>